<protein>
    <submittedName>
        <fullName evidence="1">Uncharacterized protein</fullName>
    </submittedName>
</protein>
<reference evidence="1 2" key="1">
    <citation type="journal article" date="2019" name="Sci. Rep.">
        <title>Orb-weaving spider Araneus ventricosus genome elucidates the spidroin gene catalogue.</title>
        <authorList>
            <person name="Kono N."/>
            <person name="Nakamura H."/>
            <person name="Ohtoshi R."/>
            <person name="Moran D.A.P."/>
            <person name="Shinohara A."/>
            <person name="Yoshida Y."/>
            <person name="Fujiwara M."/>
            <person name="Mori M."/>
            <person name="Tomita M."/>
            <person name="Arakawa K."/>
        </authorList>
    </citation>
    <scope>NUCLEOTIDE SEQUENCE [LARGE SCALE GENOMIC DNA]</scope>
</reference>
<proteinExistence type="predicted"/>
<evidence type="ECO:0000313" key="1">
    <source>
        <dbReference type="EMBL" id="GBO07989.1"/>
    </source>
</evidence>
<dbReference type="Proteomes" id="UP000499080">
    <property type="component" value="Unassembled WGS sequence"/>
</dbReference>
<dbReference type="OrthoDB" id="6429157at2759"/>
<evidence type="ECO:0000313" key="2">
    <source>
        <dbReference type="Proteomes" id="UP000499080"/>
    </source>
</evidence>
<comment type="caution">
    <text evidence="1">The sequence shown here is derived from an EMBL/GenBank/DDBJ whole genome shotgun (WGS) entry which is preliminary data.</text>
</comment>
<dbReference type="AlphaFoldDB" id="A0A4Y2U4P4"/>
<accession>A0A4Y2U4P4</accession>
<organism evidence="1 2">
    <name type="scientific">Araneus ventricosus</name>
    <name type="common">Orbweaver spider</name>
    <name type="synonym">Epeira ventricosa</name>
    <dbReference type="NCBI Taxonomy" id="182803"/>
    <lineage>
        <taxon>Eukaryota</taxon>
        <taxon>Metazoa</taxon>
        <taxon>Ecdysozoa</taxon>
        <taxon>Arthropoda</taxon>
        <taxon>Chelicerata</taxon>
        <taxon>Arachnida</taxon>
        <taxon>Araneae</taxon>
        <taxon>Araneomorphae</taxon>
        <taxon>Entelegynae</taxon>
        <taxon>Araneoidea</taxon>
        <taxon>Araneidae</taxon>
        <taxon>Araneus</taxon>
    </lineage>
</organism>
<name>A0A4Y2U4P4_ARAVE</name>
<keyword evidence="2" id="KW-1185">Reference proteome</keyword>
<gene>
    <name evidence="1" type="ORF">AVEN_178949_1</name>
</gene>
<sequence>MYESGFGADQYREMAEKIGFQVVECIEEKRVIPYPSDQACKEALYEMCGDNFNVHPESLEEFKEECLQVLLKLSARDAEGRPCYRATELSLLLAKPTEGAGSKTKENLGS</sequence>
<dbReference type="EMBL" id="BGPR01033879">
    <property type="protein sequence ID" value="GBO07989.1"/>
    <property type="molecule type" value="Genomic_DNA"/>
</dbReference>